<dbReference type="EMBL" id="JACTNZ010000011">
    <property type="protein sequence ID" value="KAG5523674.1"/>
    <property type="molecule type" value="Genomic_DNA"/>
</dbReference>
<comment type="caution">
    <text evidence="1">The sequence shown here is derived from an EMBL/GenBank/DDBJ whole genome shotgun (WGS) entry which is preliminary data.</text>
</comment>
<sequence>MGGRGGGGFSGEPKGGGAVEVVAMENGGFSGKVVAYGGGSVEGGCGWWCRSRLVEVLLLNFESYKSTIVGELTGGGG</sequence>
<gene>
    <name evidence="1" type="ORF">RHGRI_030604</name>
</gene>
<name>A0AAV6I8J8_9ERIC</name>
<dbReference type="Proteomes" id="UP000823749">
    <property type="component" value="Chromosome 11"/>
</dbReference>
<evidence type="ECO:0000313" key="1">
    <source>
        <dbReference type="EMBL" id="KAG5523674.1"/>
    </source>
</evidence>
<protein>
    <submittedName>
        <fullName evidence="1">Uncharacterized protein</fullName>
    </submittedName>
</protein>
<evidence type="ECO:0000313" key="2">
    <source>
        <dbReference type="Proteomes" id="UP000823749"/>
    </source>
</evidence>
<keyword evidence="2" id="KW-1185">Reference proteome</keyword>
<dbReference type="AlphaFoldDB" id="A0AAV6I8J8"/>
<reference evidence="1" key="1">
    <citation type="submission" date="2020-08" db="EMBL/GenBank/DDBJ databases">
        <title>Plant Genome Project.</title>
        <authorList>
            <person name="Zhang R.-G."/>
        </authorList>
    </citation>
    <scope>NUCLEOTIDE SEQUENCE</scope>
    <source>
        <strain evidence="1">WSP0</strain>
        <tissue evidence="1">Leaf</tissue>
    </source>
</reference>
<proteinExistence type="predicted"/>
<accession>A0AAV6I8J8</accession>
<organism evidence="1 2">
    <name type="scientific">Rhododendron griersonianum</name>
    <dbReference type="NCBI Taxonomy" id="479676"/>
    <lineage>
        <taxon>Eukaryota</taxon>
        <taxon>Viridiplantae</taxon>
        <taxon>Streptophyta</taxon>
        <taxon>Embryophyta</taxon>
        <taxon>Tracheophyta</taxon>
        <taxon>Spermatophyta</taxon>
        <taxon>Magnoliopsida</taxon>
        <taxon>eudicotyledons</taxon>
        <taxon>Gunneridae</taxon>
        <taxon>Pentapetalae</taxon>
        <taxon>asterids</taxon>
        <taxon>Ericales</taxon>
        <taxon>Ericaceae</taxon>
        <taxon>Ericoideae</taxon>
        <taxon>Rhodoreae</taxon>
        <taxon>Rhododendron</taxon>
    </lineage>
</organism>